<gene>
    <name evidence="2" type="ORF">LTR82_002848</name>
</gene>
<reference evidence="2" key="1">
    <citation type="submission" date="2021-12" db="EMBL/GenBank/DDBJ databases">
        <title>Black yeast isolated from Biological Soil Crust.</title>
        <authorList>
            <person name="Kurbessoian T."/>
        </authorList>
    </citation>
    <scope>NUCLEOTIDE SEQUENCE</scope>
    <source>
        <strain evidence="2">CCFEE 5208</strain>
    </source>
</reference>
<evidence type="ECO:0000313" key="2">
    <source>
        <dbReference type="EMBL" id="KAK0326103.1"/>
    </source>
</evidence>
<dbReference type="AlphaFoldDB" id="A0AAN6FX74"/>
<proteinExistence type="predicted"/>
<dbReference type="Proteomes" id="UP001168146">
    <property type="component" value="Unassembled WGS sequence"/>
</dbReference>
<sequence length="421" mass="46851">MNGRRKRDKRRVTGNNHPPSTERVPYGLTEHPVCTAPALPISSPSPIVSAPTFIQMTSQGLHLIRGVSHAVFRGQHDDRAEECSFRFWRCGKGFEISVDGRDVNHTEFHLLWHQLVDDNSLQNLSRFDKWFRLCELILNECQDLLEELAPPGSEWKTLRDVLHCPTYTLKLAKTGTDMRVAAHLVAGPVDKPAYDMLPVHVSDMDNFAKGLPVCGSESVRPGSWLGHSPGPVRGPDGRLYTLVLCEHRALDAQRGEADMPSWDRIRAYVHLAHSGVDTHCIPRLSSLVTDGGLVAGVLIDHIDSGSSVQGLVEAAVSAEQLLSLEHKLALWRDRITLTVTTLHEHGITLTTPEYGSTIHELNIEVNQHDQVCMLLSFGTVSIVVGQAELEHKTSDMDELRTVFDERLPELIVETRRRLAAA</sequence>
<name>A0AAN6FX74_9PEZI</name>
<accession>A0AAN6FX74</accession>
<evidence type="ECO:0000256" key="1">
    <source>
        <dbReference type="SAM" id="MobiDB-lite"/>
    </source>
</evidence>
<comment type="caution">
    <text evidence="2">The sequence shown here is derived from an EMBL/GenBank/DDBJ whole genome shotgun (WGS) entry which is preliminary data.</text>
</comment>
<dbReference type="EMBL" id="JASUXU010000005">
    <property type="protein sequence ID" value="KAK0326103.1"/>
    <property type="molecule type" value="Genomic_DNA"/>
</dbReference>
<protein>
    <submittedName>
        <fullName evidence="2">Uncharacterized protein</fullName>
    </submittedName>
</protein>
<organism evidence="2 3">
    <name type="scientific">Friedmanniomyces endolithicus</name>
    <dbReference type="NCBI Taxonomy" id="329885"/>
    <lineage>
        <taxon>Eukaryota</taxon>
        <taxon>Fungi</taxon>
        <taxon>Dikarya</taxon>
        <taxon>Ascomycota</taxon>
        <taxon>Pezizomycotina</taxon>
        <taxon>Dothideomycetes</taxon>
        <taxon>Dothideomycetidae</taxon>
        <taxon>Mycosphaerellales</taxon>
        <taxon>Teratosphaeriaceae</taxon>
        <taxon>Friedmanniomyces</taxon>
    </lineage>
</organism>
<feature type="region of interest" description="Disordered" evidence="1">
    <location>
        <begin position="1"/>
        <end position="27"/>
    </location>
</feature>
<feature type="compositionally biased region" description="Basic residues" evidence="1">
    <location>
        <begin position="1"/>
        <end position="12"/>
    </location>
</feature>
<evidence type="ECO:0000313" key="3">
    <source>
        <dbReference type="Proteomes" id="UP001168146"/>
    </source>
</evidence>